<comment type="caution">
    <text evidence="5">The sequence shown here is derived from an EMBL/GenBank/DDBJ whole genome shotgun (WGS) entry which is preliminary data.</text>
</comment>
<evidence type="ECO:0000313" key="6">
    <source>
        <dbReference type="Proteomes" id="UP001152607"/>
    </source>
</evidence>
<dbReference type="OrthoDB" id="10042665at2759"/>
<evidence type="ECO:0000259" key="4">
    <source>
        <dbReference type="SMART" id="SM00382"/>
    </source>
</evidence>
<feature type="domain" description="AAA+ ATPase" evidence="4">
    <location>
        <begin position="583"/>
        <end position="710"/>
    </location>
</feature>
<dbReference type="InterPro" id="IPR056599">
    <property type="entry name" value="AAA_lid_fung"/>
</dbReference>
<dbReference type="InterPro" id="IPR003593">
    <property type="entry name" value="AAA+_ATPase"/>
</dbReference>
<dbReference type="PANTHER" id="PTHR46411:SF2">
    <property type="entry name" value="AAA+ ATPASE DOMAIN-CONTAINING PROTEIN"/>
    <property type="match status" value="1"/>
</dbReference>
<proteinExistence type="predicted"/>
<accession>A0A9W4U7K7</accession>
<dbReference type="GO" id="GO:0005524">
    <property type="term" value="F:ATP binding"/>
    <property type="evidence" value="ECO:0007669"/>
    <property type="project" value="UniProtKB-KW"/>
</dbReference>
<dbReference type="PANTHER" id="PTHR46411">
    <property type="entry name" value="FAMILY ATPASE, PUTATIVE-RELATED"/>
    <property type="match status" value="1"/>
</dbReference>
<dbReference type="GO" id="GO:0016887">
    <property type="term" value="F:ATP hydrolysis activity"/>
    <property type="evidence" value="ECO:0007669"/>
    <property type="project" value="InterPro"/>
</dbReference>
<dbReference type="AlphaFoldDB" id="A0A9W4U7K7"/>
<evidence type="ECO:0000256" key="1">
    <source>
        <dbReference type="ARBA" id="ARBA00022741"/>
    </source>
</evidence>
<dbReference type="SMART" id="SM00382">
    <property type="entry name" value="AAA"/>
    <property type="match status" value="1"/>
</dbReference>
<gene>
    <name evidence="5" type="ORF">PDIGIT_LOCUS3531</name>
</gene>
<protein>
    <recommendedName>
        <fullName evidence="4">AAA+ ATPase domain-containing protein</fullName>
    </recommendedName>
</protein>
<evidence type="ECO:0000256" key="2">
    <source>
        <dbReference type="ARBA" id="ARBA00022840"/>
    </source>
</evidence>
<reference evidence="5" key="1">
    <citation type="submission" date="2023-01" db="EMBL/GenBank/DDBJ databases">
        <authorList>
            <person name="Van Ghelder C."/>
            <person name="Rancurel C."/>
        </authorList>
    </citation>
    <scope>NUCLEOTIDE SEQUENCE</scope>
    <source>
        <strain evidence="5">CNCM I-4278</strain>
    </source>
</reference>
<dbReference type="InterPro" id="IPR000641">
    <property type="entry name" value="CbxX/CfxQ"/>
</dbReference>
<sequence length="809" mass="93580">MKNGTPSSLSRDRYEVSGLLGLRSILGKRRLEHSPPADTKRHSSKHIPNIEQTPSEDGDSGSKQYESDSDDDGRQNVEDERLPGPARGPAESRTSGFNTTYDRHMTSQKNIFQTRLVHRRQSISSFEWTRNITESALDTVPAQEDKIAASRRQSEFAIVYRIKCDASKNTSIYHDEFFYEDDPLNIDLTGRQRTSHISGTIPVYQLHEYARSFSHSSFLIIKDRHCGARSGGKSTQREREETILILNEDLRQAIQRVTTCSLEDFTNNKSLEFRAPYQYLYHHEKLLRTHSQSCGPVLKEEIEAVIRYVVARYGEEYTETEKLMSRGKITNQHLDKIFWPNQLIGHSFIGKGERLHNPYIVGVAAGWPHIQDSVVNLEVWSWKISGRKCVRDSTIFRIRVPVEDDTEEFPLIHLKLFPLSILNESLIHSLRQRGKKAWGLRHYHYIHHTGDERVKPGRYMIDKFMYDKLNGFEFSDPFGLRNTQTDPWRLALDSEAEPTEDEFLLMPTYLPGYDLLEKDWVDLSVDKIEPIQWENLPFDEDLVLPAETKRLIKAMVTVRASSIKKKKEERKDKEFDIISGKGKGLIMLFHGSPGTGKTLTAESVAEIAQMPLYPITCGDMGTDPDKVESYLRLAFKLGQRWNCVLLLDEADVFLEARGQADLQRNSLVSVFLRMIEYYEGILILTSNRVGTFDEAFRSRINIALHYEDLKPRSRKQIWSNFLTRLEGTEHGENVEEIKHRLDELANHKLNGREIRNALSTARQLASYENKKLDWEHLELAIKTANTFGRYLKDFHDMNNSSWVEEKRIR</sequence>
<dbReference type="PRINTS" id="PR00819">
    <property type="entry name" value="CBXCFQXSUPER"/>
</dbReference>
<evidence type="ECO:0000256" key="3">
    <source>
        <dbReference type="SAM" id="MobiDB-lite"/>
    </source>
</evidence>
<name>A0A9W4U7K7_9PLEO</name>
<dbReference type="EMBL" id="CAOQHR010000002">
    <property type="protein sequence ID" value="CAI6319278.1"/>
    <property type="molecule type" value="Genomic_DNA"/>
</dbReference>
<dbReference type="Pfam" id="PF00004">
    <property type="entry name" value="AAA"/>
    <property type="match status" value="1"/>
</dbReference>
<organism evidence="5 6">
    <name type="scientific">Periconia digitata</name>
    <dbReference type="NCBI Taxonomy" id="1303443"/>
    <lineage>
        <taxon>Eukaryota</taxon>
        <taxon>Fungi</taxon>
        <taxon>Dikarya</taxon>
        <taxon>Ascomycota</taxon>
        <taxon>Pezizomycotina</taxon>
        <taxon>Dothideomycetes</taxon>
        <taxon>Pleosporomycetidae</taxon>
        <taxon>Pleosporales</taxon>
        <taxon>Massarineae</taxon>
        <taxon>Periconiaceae</taxon>
        <taxon>Periconia</taxon>
    </lineage>
</organism>
<keyword evidence="6" id="KW-1185">Reference proteome</keyword>
<feature type="region of interest" description="Disordered" evidence="3">
    <location>
        <begin position="22"/>
        <end position="104"/>
    </location>
</feature>
<feature type="compositionally biased region" description="Basic and acidic residues" evidence="3">
    <location>
        <begin position="72"/>
        <end position="82"/>
    </location>
</feature>
<dbReference type="InterPro" id="IPR027417">
    <property type="entry name" value="P-loop_NTPase"/>
</dbReference>
<dbReference type="Proteomes" id="UP001152607">
    <property type="component" value="Unassembled WGS sequence"/>
</dbReference>
<keyword evidence="1" id="KW-0547">Nucleotide-binding</keyword>
<dbReference type="SUPFAM" id="SSF52540">
    <property type="entry name" value="P-loop containing nucleoside triphosphate hydrolases"/>
    <property type="match status" value="1"/>
</dbReference>
<dbReference type="Pfam" id="PF23232">
    <property type="entry name" value="AAA_lid_13"/>
    <property type="match status" value="1"/>
</dbReference>
<feature type="compositionally biased region" description="Basic and acidic residues" evidence="3">
    <location>
        <begin position="32"/>
        <end position="41"/>
    </location>
</feature>
<evidence type="ECO:0000313" key="5">
    <source>
        <dbReference type="EMBL" id="CAI6319278.1"/>
    </source>
</evidence>
<dbReference type="Gene3D" id="3.40.50.300">
    <property type="entry name" value="P-loop containing nucleotide triphosphate hydrolases"/>
    <property type="match status" value="1"/>
</dbReference>
<keyword evidence="2" id="KW-0067">ATP-binding</keyword>
<dbReference type="InterPro" id="IPR003959">
    <property type="entry name" value="ATPase_AAA_core"/>
</dbReference>